<evidence type="ECO:0000256" key="5">
    <source>
        <dbReference type="ARBA" id="ARBA00022989"/>
    </source>
</evidence>
<keyword evidence="3" id="KW-0813">Transport</keyword>
<name>A0A7J6WDX3_THATH</name>
<feature type="transmembrane region" description="Helical" evidence="7">
    <location>
        <begin position="310"/>
        <end position="332"/>
    </location>
</feature>
<evidence type="ECO:0000256" key="2">
    <source>
        <dbReference type="ARBA" id="ARBA00010276"/>
    </source>
</evidence>
<dbReference type="PANTHER" id="PTHR31645">
    <property type="entry name" value="OLIGOPEPTIDE TRANSPORTER YGL114W-RELATED"/>
    <property type="match status" value="1"/>
</dbReference>
<accession>A0A7J6WDX3</accession>
<keyword evidence="5 7" id="KW-1133">Transmembrane helix</keyword>
<dbReference type="GO" id="GO:0035673">
    <property type="term" value="F:oligopeptide transmembrane transporter activity"/>
    <property type="evidence" value="ECO:0007669"/>
    <property type="project" value="InterPro"/>
</dbReference>
<evidence type="ECO:0000313" key="9">
    <source>
        <dbReference type="Proteomes" id="UP000554482"/>
    </source>
</evidence>
<evidence type="ECO:0000256" key="1">
    <source>
        <dbReference type="ARBA" id="ARBA00004141"/>
    </source>
</evidence>
<dbReference type="EMBL" id="JABWDY010018790">
    <property type="protein sequence ID" value="KAF5194372.1"/>
    <property type="molecule type" value="Genomic_DNA"/>
</dbReference>
<dbReference type="InterPro" id="IPR004813">
    <property type="entry name" value="OPT"/>
</dbReference>
<dbReference type="GO" id="GO:0016020">
    <property type="term" value="C:membrane"/>
    <property type="evidence" value="ECO:0007669"/>
    <property type="project" value="UniProtKB-SubCell"/>
</dbReference>
<evidence type="ECO:0000256" key="3">
    <source>
        <dbReference type="ARBA" id="ARBA00022448"/>
    </source>
</evidence>
<feature type="transmembrane region" description="Helical" evidence="7">
    <location>
        <begin position="158"/>
        <end position="191"/>
    </location>
</feature>
<keyword evidence="4 7" id="KW-0812">Transmembrane</keyword>
<feature type="transmembrane region" description="Helical" evidence="7">
    <location>
        <begin position="273"/>
        <end position="290"/>
    </location>
</feature>
<feature type="transmembrane region" description="Helical" evidence="7">
    <location>
        <begin position="30"/>
        <end position="50"/>
    </location>
</feature>
<organism evidence="8 9">
    <name type="scientific">Thalictrum thalictroides</name>
    <name type="common">Rue-anemone</name>
    <name type="synonym">Anemone thalictroides</name>
    <dbReference type="NCBI Taxonomy" id="46969"/>
    <lineage>
        <taxon>Eukaryota</taxon>
        <taxon>Viridiplantae</taxon>
        <taxon>Streptophyta</taxon>
        <taxon>Embryophyta</taxon>
        <taxon>Tracheophyta</taxon>
        <taxon>Spermatophyta</taxon>
        <taxon>Magnoliopsida</taxon>
        <taxon>Ranunculales</taxon>
        <taxon>Ranunculaceae</taxon>
        <taxon>Thalictroideae</taxon>
        <taxon>Thalictrum</taxon>
    </lineage>
</organism>
<keyword evidence="9" id="KW-1185">Reference proteome</keyword>
<feature type="transmembrane region" description="Helical" evidence="7">
    <location>
        <begin position="93"/>
        <end position="118"/>
    </location>
</feature>
<dbReference type="NCBIfam" id="TIGR00728">
    <property type="entry name" value="OPT_sfam"/>
    <property type="match status" value="1"/>
</dbReference>
<comment type="similarity">
    <text evidence="2">Belongs to the YSL (TC 2.A.67.2) family.</text>
</comment>
<reference evidence="8 9" key="1">
    <citation type="submission" date="2020-06" db="EMBL/GenBank/DDBJ databases">
        <title>Transcriptomic and genomic resources for Thalictrum thalictroides and T. hernandezii: Facilitating candidate gene discovery in an emerging model plant lineage.</title>
        <authorList>
            <person name="Arias T."/>
            <person name="Riano-Pachon D.M."/>
            <person name="Di Stilio V.S."/>
        </authorList>
    </citation>
    <scope>NUCLEOTIDE SEQUENCE [LARGE SCALE GENOMIC DNA]</scope>
    <source>
        <strain evidence="9">cv. WT478/WT964</strain>
        <tissue evidence="8">Leaves</tissue>
    </source>
</reference>
<keyword evidence="6 7" id="KW-0472">Membrane</keyword>
<comment type="caution">
    <text evidence="8">The sequence shown here is derived from an EMBL/GenBank/DDBJ whole genome shotgun (WGS) entry which is preliminary data.</text>
</comment>
<dbReference type="InterPro" id="IPR045035">
    <property type="entry name" value="YSL-like"/>
</dbReference>
<proteinExistence type="inferred from homology"/>
<dbReference type="AlphaFoldDB" id="A0A7J6WDX3"/>
<protein>
    <submittedName>
        <fullName evidence="8">Metal-nicotianamine transporter ysl2</fullName>
    </submittedName>
</protein>
<evidence type="ECO:0000256" key="7">
    <source>
        <dbReference type="SAM" id="Phobius"/>
    </source>
</evidence>
<comment type="subcellular location">
    <subcellularLocation>
        <location evidence="1">Membrane</location>
        <topology evidence="1">Multi-pass membrane protein</topology>
    </subcellularLocation>
</comment>
<evidence type="ECO:0000313" key="8">
    <source>
        <dbReference type="EMBL" id="KAF5194372.1"/>
    </source>
</evidence>
<evidence type="ECO:0000256" key="4">
    <source>
        <dbReference type="ARBA" id="ARBA00022692"/>
    </source>
</evidence>
<dbReference type="Proteomes" id="UP000554482">
    <property type="component" value="Unassembled WGS sequence"/>
</dbReference>
<dbReference type="PANTHER" id="PTHR31645:SF22">
    <property type="entry name" value="METAL-NICOTIANAMINE TRANSPORTER YSL7-RELATED"/>
    <property type="match status" value="1"/>
</dbReference>
<dbReference type="OrthoDB" id="627262at2759"/>
<feature type="transmembrane region" description="Helical" evidence="7">
    <location>
        <begin position="211"/>
        <end position="234"/>
    </location>
</feature>
<evidence type="ECO:0000256" key="6">
    <source>
        <dbReference type="ARBA" id="ARBA00023136"/>
    </source>
</evidence>
<dbReference type="Pfam" id="PF03169">
    <property type="entry name" value="OPT"/>
    <property type="match status" value="1"/>
</dbReference>
<feature type="transmembrane region" description="Helical" evidence="7">
    <location>
        <begin position="124"/>
        <end position="146"/>
    </location>
</feature>
<sequence>MWPQIDKKKGNWFPAGLDSQNLHGLQGYKVFISIAIILGDGLYNFVKILYKTLDALYKTYKSRELPVVKQDGLPALSYDEEERRTQVFLKDRIPIWIPFGGYLGLGVVSILLVCLLIFHPLKWYYMLIILIFAPILGFCNAYGCGLTDWSLATTYGKLAIFIIGAWAGSAHGGVLAGLAACGVMLNIVSTASDLMQDFKTGYLTLSSPKSMLVSQAIGTAMGCVISPCVFYFFLKANKDLGAPGSAYPAPYALVYRNIAILGVEGFSSLPKHCLIFCYAFFAGAILVNIIRDLVGKKWSKWIPVPMAMAIPFYLGGYFTLDMCLGSLILFIWQQINKAKADTYTSAVASGMICGDGIWSLPSALLSLFGVQAPFCIRVP</sequence>
<gene>
    <name evidence="8" type="ORF">FRX31_016041</name>
</gene>